<dbReference type="OrthoDB" id="676979at2759"/>
<dbReference type="SMART" id="SM00456">
    <property type="entry name" value="WW"/>
    <property type="match status" value="3"/>
</dbReference>
<evidence type="ECO:0000256" key="5">
    <source>
        <dbReference type="ARBA" id="ARBA00022737"/>
    </source>
</evidence>
<dbReference type="InterPro" id="IPR003591">
    <property type="entry name" value="Leu-rich_rpt_typical-subtyp"/>
</dbReference>
<dbReference type="Pfam" id="PF12799">
    <property type="entry name" value="LRR_4"/>
    <property type="match status" value="1"/>
</dbReference>
<dbReference type="EMBL" id="BSXW01000780">
    <property type="protein sequence ID" value="GMF29485.1"/>
    <property type="molecule type" value="Genomic_DNA"/>
</dbReference>
<evidence type="ECO:0000256" key="6">
    <source>
        <dbReference type="ARBA" id="ARBA00022763"/>
    </source>
</evidence>
<dbReference type="GO" id="GO:0005694">
    <property type="term" value="C:chromosome"/>
    <property type="evidence" value="ECO:0007669"/>
    <property type="project" value="UniProtKB-SubCell"/>
</dbReference>
<comment type="subcellular location">
    <subcellularLocation>
        <location evidence="1">Chromosome</location>
    </subcellularLocation>
</comment>
<evidence type="ECO:0000256" key="2">
    <source>
        <dbReference type="ARBA" id="ARBA00010999"/>
    </source>
</evidence>
<dbReference type="SMART" id="SM00369">
    <property type="entry name" value="LRR_TYP"/>
    <property type="match status" value="14"/>
</dbReference>
<name>A0A9W6UCE9_9STRA</name>
<accession>A0A9W6UCE9</accession>
<dbReference type="PANTHER" id="PTHR48051">
    <property type="match status" value="1"/>
</dbReference>
<dbReference type="Gene3D" id="3.80.10.10">
    <property type="entry name" value="Ribonuclease Inhibitor"/>
    <property type="match status" value="3"/>
</dbReference>
<dbReference type="InterPro" id="IPR050216">
    <property type="entry name" value="LRR_domain-containing"/>
</dbReference>
<feature type="compositionally biased region" description="Acidic residues" evidence="10">
    <location>
        <begin position="152"/>
        <end position="172"/>
    </location>
</feature>
<dbReference type="InterPro" id="IPR032675">
    <property type="entry name" value="LRR_dom_sf"/>
</dbReference>
<dbReference type="Pfam" id="PF13855">
    <property type="entry name" value="LRR_8"/>
    <property type="match status" value="3"/>
</dbReference>
<sequence length="1197" mass="135946">MSSVWEEAYDEASGRAYYFNRLTGDTSWTLPGEATSEAGALSTENVWQQSFDEASQTTYYYNIYTGETSWTLPENVGDEAIDLSYLTFAVVCLQSMFRGSKDRKRARRLLKAQYQFTTDPETGKTLYTHLSTNTSSWSKPALFRPLRIPDDGGGEDHEENDDDGDDDDDDFEGFQQDAARDAEEEEIAATLAENTGEEVELDEAAKRKLRRKYPRSRAQLLVDAAEDAGEDAKVLNMSGLDAWKLSSRIWNLQFLKTLVLSHNCLTRIPSGIQDLIHLEELDVSHNQLTRLPSCLQTTTTLTAIRASHNSIQAFSPKLWKLREIRYLDLSHNRLKELPYVEGDLKLLRETREWQVGVGLLTGLEVLLLNDNRLVEVPKSIEKCSELTLLDLSNNQLSTLSDEIPALSSLHKMVLHHNGLRTLPEAIGDLFNLHELDLAHNRLITLPESVGALHNLKTLKLFSNQLRLLPKEFGALRQLCHLDLDNNSKLINLENFFRHLPNISFFSASSCGIVTFETHDFLKDSPVQTIRLGQNALMEFPLLIGHAAMQDTLQELVLAGNHLTQVPLAVLLYCSHLQHLDISNNSLRALPTEIAHLRRLELLYLCTNALQELPDELTQLPRLRELKCDHNQLERLPLRIGNLTQLTKLNVSFNRLRSLPTSLMELTQLVSLHASDNLLSTPPPAIFQVKCFCEFSNNPFSLEQYQHEQDRRGRLALASKLIDAGDFSRAEQLLSQLLDEVETLSYVEQNDETPQLHFKRGLCRFMLQKRARQQIDEVSAVISTCEQEMHGAELIHARQLRLKAKQKRERPEPPEHHLEKNEDQPEDPVKQSYAQAVSTRSEARATHQTFAAGALIDLKAAIESEYVDLPTAYHLKGLVHMALHQYPDAVANLTKALKGIHAPLPDLEEADNQKEAVAEDAPGHIPPIPEASIQLFLCRAEAYRGLGQLPSAIADLRHVVSRYPIQHDSTAVAALEREYLKAWENEQAAYSVDDAALLRAFNIKSSSGLARRPEVLDIHAEALAAATAKKKAGSHKPPMTVKRLPPAERFRLACEAESKILEDQRRQARAPFDEMSARSRAFLARARDFKREVRANLQMEMEETQQRHIERETAREAERRRLEQQREVDERMIMKYEDEWMHWFVSEELRLENERQRRADEAQRRADAKVAYAARLAKRGGKRQAAVGQRGKGNSRRS</sequence>
<keyword evidence="8" id="KW-0234">DNA repair</keyword>
<evidence type="ECO:0000256" key="9">
    <source>
        <dbReference type="SAM" id="Coils"/>
    </source>
</evidence>
<evidence type="ECO:0000256" key="1">
    <source>
        <dbReference type="ARBA" id="ARBA00004286"/>
    </source>
</evidence>
<organism evidence="12 13">
    <name type="scientific">Phytophthora lilii</name>
    <dbReference type="NCBI Taxonomy" id="2077276"/>
    <lineage>
        <taxon>Eukaryota</taxon>
        <taxon>Sar</taxon>
        <taxon>Stramenopiles</taxon>
        <taxon>Oomycota</taxon>
        <taxon>Peronosporomycetes</taxon>
        <taxon>Peronosporales</taxon>
        <taxon>Peronosporaceae</taxon>
        <taxon>Phytophthora</taxon>
    </lineage>
</organism>
<dbReference type="SMART" id="SM00028">
    <property type="entry name" value="TPR"/>
    <property type="match status" value="2"/>
</dbReference>
<feature type="region of interest" description="Disordered" evidence="10">
    <location>
        <begin position="801"/>
        <end position="841"/>
    </location>
</feature>
<dbReference type="SUPFAM" id="SSF51045">
    <property type="entry name" value="WW domain"/>
    <property type="match status" value="2"/>
</dbReference>
<dbReference type="GO" id="GO:0005737">
    <property type="term" value="C:cytoplasm"/>
    <property type="evidence" value="ECO:0007669"/>
    <property type="project" value="TreeGrafter"/>
</dbReference>
<evidence type="ECO:0000313" key="12">
    <source>
        <dbReference type="EMBL" id="GMF29485.1"/>
    </source>
</evidence>
<gene>
    <name evidence="12" type="ORF">Plil01_001252600</name>
</gene>
<dbReference type="PRINTS" id="PR00019">
    <property type="entry name" value="LEURICHRPT"/>
</dbReference>
<dbReference type="InterPro" id="IPR011990">
    <property type="entry name" value="TPR-like_helical_dom_sf"/>
</dbReference>
<proteinExistence type="inferred from homology"/>
<dbReference type="InterPro" id="IPR001611">
    <property type="entry name" value="Leu-rich_rpt"/>
</dbReference>
<feature type="region of interest" description="Disordered" evidence="10">
    <location>
        <begin position="141"/>
        <end position="173"/>
    </location>
</feature>
<evidence type="ECO:0000256" key="10">
    <source>
        <dbReference type="SAM" id="MobiDB-lite"/>
    </source>
</evidence>
<dbReference type="SMART" id="SM00365">
    <property type="entry name" value="LRR_SD22"/>
    <property type="match status" value="5"/>
</dbReference>
<dbReference type="PROSITE" id="PS01159">
    <property type="entry name" value="WW_DOMAIN_1"/>
    <property type="match status" value="2"/>
</dbReference>
<evidence type="ECO:0000256" key="7">
    <source>
        <dbReference type="ARBA" id="ARBA00022853"/>
    </source>
</evidence>
<comment type="similarity">
    <text evidence="2">Belongs to the Tonsoku family.</text>
</comment>
<dbReference type="Pfam" id="PF00397">
    <property type="entry name" value="WW"/>
    <property type="match status" value="1"/>
</dbReference>
<dbReference type="GO" id="GO:0006281">
    <property type="term" value="P:DNA repair"/>
    <property type="evidence" value="ECO:0007669"/>
    <property type="project" value="UniProtKB-KW"/>
</dbReference>
<keyword evidence="4" id="KW-0433">Leucine-rich repeat</keyword>
<dbReference type="SMART" id="SM00364">
    <property type="entry name" value="LRR_BAC"/>
    <property type="match status" value="12"/>
</dbReference>
<dbReference type="GO" id="GO:0006325">
    <property type="term" value="P:chromatin organization"/>
    <property type="evidence" value="ECO:0007669"/>
    <property type="project" value="UniProtKB-KW"/>
</dbReference>
<dbReference type="InterPro" id="IPR036020">
    <property type="entry name" value="WW_dom_sf"/>
</dbReference>
<evidence type="ECO:0000256" key="8">
    <source>
        <dbReference type="ARBA" id="ARBA00023204"/>
    </source>
</evidence>
<dbReference type="CDD" id="cd00201">
    <property type="entry name" value="WW"/>
    <property type="match status" value="2"/>
</dbReference>
<dbReference type="Proteomes" id="UP001165083">
    <property type="component" value="Unassembled WGS sequence"/>
</dbReference>
<keyword evidence="9" id="KW-0175">Coiled coil</keyword>
<feature type="domain" description="WW" evidence="11">
    <location>
        <begin position="1"/>
        <end position="33"/>
    </location>
</feature>
<dbReference type="Gene3D" id="2.20.70.10">
    <property type="match status" value="2"/>
</dbReference>
<keyword evidence="13" id="KW-1185">Reference proteome</keyword>
<dbReference type="InterPro" id="IPR025875">
    <property type="entry name" value="Leu-rich_rpt_4"/>
</dbReference>
<keyword evidence="3" id="KW-0158">Chromosome</keyword>
<dbReference type="PROSITE" id="PS50096">
    <property type="entry name" value="IQ"/>
    <property type="match status" value="1"/>
</dbReference>
<feature type="compositionally biased region" description="Basic and acidic residues" evidence="10">
    <location>
        <begin position="808"/>
        <end position="828"/>
    </location>
</feature>
<evidence type="ECO:0000256" key="4">
    <source>
        <dbReference type="ARBA" id="ARBA00022614"/>
    </source>
</evidence>
<reference evidence="12" key="1">
    <citation type="submission" date="2023-04" db="EMBL/GenBank/DDBJ databases">
        <title>Phytophthora lilii NBRC 32176.</title>
        <authorList>
            <person name="Ichikawa N."/>
            <person name="Sato H."/>
            <person name="Tonouchi N."/>
        </authorList>
    </citation>
    <scope>NUCLEOTIDE SEQUENCE</scope>
    <source>
        <strain evidence="12">NBRC 32176</strain>
    </source>
</reference>
<feature type="domain" description="WW" evidence="11">
    <location>
        <begin position="41"/>
        <end position="75"/>
    </location>
</feature>
<feature type="coiled-coil region" evidence="9">
    <location>
        <begin position="1086"/>
        <end position="1138"/>
    </location>
</feature>
<evidence type="ECO:0000256" key="3">
    <source>
        <dbReference type="ARBA" id="ARBA00022454"/>
    </source>
</evidence>
<dbReference type="InterPro" id="IPR019734">
    <property type="entry name" value="TPR_rpt"/>
</dbReference>
<evidence type="ECO:0000259" key="11">
    <source>
        <dbReference type="PROSITE" id="PS50020"/>
    </source>
</evidence>
<dbReference type="Gene3D" id="1.25.40.10">
    <property type="entry name" value="Tetratricopeptide repeat domain"/>
    <property type="match status" value="1"/>
</dbReference>
<protein>
    <submittedName>
        <fullName evidence="12">Unnamed protein product</fullName>
    </submittedName>
</protein>
<dbReference type="SUPFAM" id="SSF48452">
    <property type="entry name" value="TPR-like"/>
    <property type="match status" value="1"/>
</dbReference>
<dbReference type="AlphaFoldDB" id="A0A9W6UCE9"/>
<comment type="caution">
    <text evidence="12">The sequence shown here is derived from an EMBL/GenBank/DDBJ whole genome shotgun (WGS) entry which is preliminary data.</text>
</comment>
<dbReference type="PANTHER" id="PTHR48051:SF46">
    <property type="entry name" value="LEUCINE RICH REPEAT-CONTAINING DOMAIN PROTEIN"/>
    <property type="match status" value="1"/>
</dbReference>
<evidence type="ECO:0000313" key="13">
    <source>
        <dbReference type="Proteomes" id="UP001165083"/>
    </source>
</evidence>
<dbReference type="PROSITE" id="PS51450">
    <property type="entry name" value="LRR"/>
    <property type="match status" value="6"/>
</dbReference>
<dbReference type="InterPro" id="IPR001202">
    <property type="entry name" value="WW_dom"/>
</dbReference>
<keyword evidence="6" id="KW-0227">DNA damage</keyword>
<keyword evidence="7" id="KW-0156">Chromatin regulator</keyword>
<keyword evidence="5" id="KW-0677">Repeat</keyword>
<feature type="region of interest" description="Disordered" evidence="10">
    <location>
        <begin position="1175"/>
        <end position="1197"/>
    </location>
</feature>
<dbReference type="PROSITE" id="PS50020">
    <property type="entry name" value="WW_DOMAIN_2"/>
    <property type="match status" value="2"/>
</dbReference>
<dbReference type="SUPFAM" id="SSF52058">
    <property type="entry name" value="L domain-like"/>
    <property type="match status" value="2"/>
</dbReference>